<dbReference type="EMBL" id="JAHUTI010039459">
    <property type="protein sequence ID" value="MED6244271.1"/>
    <property type="molecule type" value="Genomic_DNA"/>
</dbReference>
<evidence type="ECO:0000313" key="3">
    <source>
        <dbReference type="Proteomes" id="UP001345963"/>
    </source>
</evidence>
<comment type="caution">
    <text evidence="2">The sequence shown here is derived from an EMBL/GenBank/DDBJ whole genome shotgun (WGS) entry which is preliminary data.</text>
</comment>
<protein>
    <submittedName>
        <fullName evidence="2">Uncharacterized protein</fullName>
    </submittedName>
</protein>
<proteinExistence type="predicted"/>
<accession>A0ABU7B1D0</accession>
<feature type="region of interest" description="Disordered" evidence="1">
    <location>
        <begin position="1"/>
        <end position="20"/>
    </location>
</feature>
<reference evidence="2 3" key="1">
    <citation type="submission" date="2021-07" db="EMBL/GenBank/DDBJ databases">
        <authorList>
            <person name="Palmer J.M."/>
        </authorList>
    </citation>
    <scope>NUCLEOTIDE SEQUENCE [LARGE SCALE GENOMIC DNA]</scope>
    <source>
        <strain evidence="2 3">AT_MEX2019</strain>
        <tissue evidence="2">Muscle</tissue>
    </source>
</reference>
<name>A0ABU7B1D0_9TELE</name>
<evidence type="ECO:0000313" key="2">
    <source>
        <dbReference type="EMBL" id="MED6244271.1"/>
    </source>
</evidence>
<gene>
    <name evidence="2" type="ORF">ATANTOWER_002031</name>
</gene>
<evidence type="ECO:0000256" key="1">
    <source>
        <dbReference type="SAM" id="MobiDB-lite"/>
    </source>
</evidence>
<feature type="compositionally biased region" description="Basic and acidic residues" evidence="1">
    <location>
        <begin position="1"/>
        <end position="10"/>
    </location>
</feature>
<keyword evidence="3" id="KW-1185">Reference proteome</keyword>
<organism evidence="2 3">
    <name type="scientific">Ataeniobius toweri</name>
    <dbReference type="NCBI Taxonomy" id="208326"/>
    <lineage>
        <taxon>Eukaryota</taxon>
        <taxon>Metazoa</taxon>
        <taxon>Chordata</taxon>
        <taxon>Craniata</taxon>
        <taxon>Vertebrata</taxon>
        <taxon>Euteleostomi</taxon>
        <taxon>Actinopterygii</taxon>
        <taxon>Neopterygii</taxon>
        <taxon>Teleostei</taxon>
        <taxon>Neoteleostei</taxon>
        <taxon>Acanthomorphata</taxon>
        <taxon>Ovalentaria</taxon>
        <taxon>Atherinomorphae</taxon>
        <taxon>Cyprinodontiformes</taxon>
        <taxon>Goodeidae</taxon>
        <taxon>Ataeniobius</taxon>
    </lineage>
</organism>
<dbReference type="Proteomes" id="UP001345963">
    <property type="component" value="Unassembled WGS sequence"/>
</dbReference>
<sequence>MGKSAREDSQKSWGVRESGQLHPPWWSGRAEQEVLGGWTGFAQLEAHRRVSPKVQSRNRFKLIHSKSLVNSVRFLGWPAAVPQRQNAQATKCRRSLFIYCPADERDELHLSSSSTSRKPHLVVKLVSCRKIKPRILTD</sequence>